<dbReference type="PANTHER" id="PTHR44591">
    <property type="entry name" value="STRESS RESPONSE REGULATOR PROTEIN 1"/>
    <property type="match status" value="1"/>
</dbReference>
<dbReference type="PANTHER" id="PTHR44591:SF3">
    <property type="entry name" value="RESPONSE REGULATORY DOMAIN-CONTAINING PROTEIN"/>
    <property type="match status" value="1"/>
</dbReference>
<keyword evidence="1 2" id="KW-0597">Phosphoprotein</keyword>
<evidence type="ECO:0000313" key="4">
    <source>
        <dbReference type="EMBL" id="GGC02259.1"/>
    </source>
</evidence>
<comment type="caution">
    <text evidence="4">The sequence shown here is derived from an EMBL/GenBank/DDBJ whole genome shotgun (WGS) entry which is preliminary data.</text>
</comment>
<organism evidence="4 5">
    <name type="scientific">Pseudoduganella buxea</name>
    <dbReference type="NCBI Taxonomy" id="1949069"/>
    <lineage>
        <taxon>Bacteria</taxon>
        <taxon>Pseudomonadati</taxon>
        <taxon>Pseudomonadota</taxon>
        <taxon>Betaproteobacteria</taxon>
        <taxon>Burkholderiales</taxon>
        <taxon>Oxalobacteraceae</taxon>
        <taxon>Telluria group</taxon>
        <taxon>Pseudoduganella</taxon>
    </lineage>
</organism>
<evidence type="ECO:0000256" key="2">
    <source>
        <dbReference type="PROSITE-ProRule" id="PRU00169"/>
    </source>
</evidence>
<dbReference type="PROSITE" id="PS50110">
    <property type="entry name" value="RESPONSE_REGULATORY"/>
    <property type="match status" value="1"/>
</dbReference>
<proteinExistence type="predicted"/>
<dbReference type="InterPro" id="IPR050595">
    <property type="entry name" value="Bact_response_regulator"/>
</dbReference>
<dbReference type="InterPro" id="IPR011006">
    <property type="entry name" value="CheY-like_superfamily"/>
</dbReference>
<reference evidence="5" key="1">
    <citation type="journal article" date="2019" name="Int. J. Syst. Evol. Microbiol.">
        <title>The Global Catalogue of Microorganisms (GCM) 10K type strain sequencing project: providing services to taxonomists for standard genome sequencing and annotation.</title>
        <authorList>
            <consortium name="The Broad Institute Genomics Platform"/>
            <consortium name="The Broad Institute Genome Sequencing Center for Infectious Disease"/>
            <person name="Wu L."/>
            <person name="Ma J."/>
        </authorList>
    </citation>
    <scope>NUCLEOTIDE SEQUENCE [LARGE SCALE GENOMIC DNA]</scope>
    <source>
        <strain evidence="5">CGMCC 1.15931</strain>
    </source>
</reference>
<dbReference type="Proteomes" id="UP000622638">
    <property type="component" value="Unassembled WGS sequence"/>
</dbReference>
<dbReference type="SMART" id="SM00448">
    <property type="entry name" value="REC"/>
    <property type="match status" value="1"/>
</dbReference>
<feature type="modified residue" description="4-aspartylphosphate" evidence="2">
    <location>
        <position position="51"/>
    </location>
</feature>
<protein>
    <recommendedName>
        <fullName evidence="3">Response regulatory domain-containing protein</fullName>
    </recommendedName>
</protein>
<dbReference type="EMBL" id="BMKG01000009">
    <property type="protein sequence ID" value="GGC02259.1"/>
    <property type="molecule type" value="Genomic_DNA"/>
</dbReference>
<accession>A0ABQ1KMC2</accession>
<dbReference type="Pfam" id="PF00072">
    <property type="entry name" value="Response_reg"/>
    <property type="match status" value="1"/>
</dbReference>
<evidence type="ECO:0000256" key="1">
    <source>
        <dbReference type="ARBA" id="ARBA00022553"/>
    </source>
</evidence>
<evidence type="ECO:0000259" key="3">
    <source>
        <dbReference type="PROSITE" id="PS50110"/>
    </source>
</evidence>
<name>A0ABQ1KMC2_9BURK</name>
<keyword evidence="5" id="KW-1185">Reference proteome</keyword>
<gene>
    <name evidence="4" type="ORF">GCM10011572_25230</name>
</gene>
<evidence type="ECO:0000313" key="5">
    <source>
        <dbReference type="Proteomes" id="UP000622638"/>
    </source>
</evidence>
<dbReference type="SUPFAM" id="SSF52172">
    <property type="entry name" value="CheY-like"/>
    <property type="match status" value="1"/>
</dbReference>
<feature type="domain" description="Response regulatory" evidence="3">
    <location>
        <begin position="3"/>
        <end position="118"/>
    </location>
</feature>
<dbReference type="InterPro" id="IPR001789">
    <property type="entry name" value="Sig_transdc_resp-reg_receiver"/>
</dbReference>
<sequence>MKTVLVVDDTPDSIMVLCALLKGRYDTRVAISGEAALRLLGAAPVDLVLLDAVMPGMDGYEVCRRIRANPATVAVPVVFLTAQSAPEDAARAVAAGASGHLAKPVEPALLLAMVERLLAR</sequence>
<dbReference type="Gene3D" id="3.40.50.2300">
    <property type="match status" value="1"/>
</dbReference>